<evidence type="ECO:0000313" key="3">
    <source>
        <dbReference type="Proteomes" id="UP001165489"/>
    </source>
</evidence>
<accession>A0ABS9UYS2</accession>
<keyword evidence="1" id="KW-0732">Signal</keyword>
<feature type="chain" id="PRO_5046387800" evidence="1">
    <location>
        <begin position="19"/>
        <end position="56"/>
    </location>
</feature>
<reference evidence="2" key="1">
    <citation type="submission" date="2022-03" db="EMBL/GenBank/DDBJ databases">
        <title>De novo assembled genomes of Belliella spp. (Cyclobacteriaceae) strains.</title>
        <authorList>
            <person name="Szabo A."/>
            <person name="Korponai K."/>
            <person name="Felfoldi T."/>
        </authorList>
    </citation>
    <scope>NUCLEOTIDE SEQUENCE</scope>
    <source>
        <strain evidence="2">DSM 111904</strain>
    </source>
</reference>
<keyword evidence="3" id="KW-1185">Reference proteome</keyword>
<comment type="caution">
    <text evidence="2">The sequence shown here is derived from an EMBL/GenBank/DDBJ whole genome shotgun (WGS) entry which is preliminary data.</text>
</comment>
<sequence>MKKAITFVLLLMSFPTFSQNLKTQAAFYEGIGIIGYVEQDAFINFTGPNINSTYKN</sequence>
<dbReference type="RefSeq" id="WP_241347454.1">
    <property type="nucleotide sequence ID" value="NZ_JAKZGP010000012.1"/>
</dbReference>
<organism evidence="2 3">
    <name type="scientific">Belliella filtrata</name>
    <dbReference type="NCBI Taxonomy" id="2923435"/>
    <lineage>
        <taxon>Bacteria</taxon>
        <taxon>Pseudomonadati</taxon>
        <taxon>Bacteroidota</taxon>
        <taxon>Cytophagia</taxon>
        <taxon>Cytophagales</taxon>
        <taxon>Cyclobacteriaceae</taxon>
        <taxon>Belliella</taxon>
    </lineage>
</organism>
<evidence type="ECO:0000313" key="2">
    <source>
        <dbReference type="EMBL" id="MCH7409095.1"/>
    </source>
</evidence>
<feature type="signal peptide" evidence="1">
    <location>
        <begin position="1"/>
        <end position="18"/>
    </location>
</feature>
<dbReference type="EMBL" id="JAKZGP010000012">
    <property type="protein sequence ID" value="MCH7409095.1"/>
    <property type="molecule type" value="Genomic_DNA"/>
</dbReference>
<name>A0ABS9UYS2_9BACT</name>
<dbReference type="Proteomes" id="UP001165489">
    <property type="component" value="Unassembled WGS sequence"/>
</dbReference>
<proteinExistence type="predicted"/>
<evidence type="ECO:0000256" key="1">
    <source>
        <dbReference type="SAM" id="SignalP"/>
    </source>
</evidence>
<protein>
    <submittedName>
        <fullName evidence="2">Uncharacterized protein</fullName>
    </submittedName>
</protein>
<gene>
    <name evidence="2" type="ORF">MM239_06800</name>
</gene>